<dbReference type="Pfam" id="PF01895">
    <property type="entry name" value="PhoU"/>
    <property type="match status" value="2"/>
</dbReference>
<dbReference type="InterPro" id="IPR028366">
    <property type="entry name" value="PhoU"/>
</dbReference>
<protein>
    <recommendedName>
        <fullName evidence="2">Phosphate-specific transport system accessory protein PhoU</fullName>
    </recommendedName>
</protein>
<comment type="similarity">
    <text evidence="1 2">Belongs to the PhoU family.</text>
</comment>
<gene>
    <name evidence="4" type="primary">phoU</name>
    <name evidence="4" type="ORF">WKV44_06895</name>
</gene>
<keyword evidence="2" id="KW-0963">Cytoplasm</keyword>
<dbReference type="PANTHER" id="PTHR42930">
    <property type="entry name" value="PHOSPHATE-SPECIFIC TRANSPORT SYSTEM ACCESSORY PROTEIN PHOU"/>
    <property type="match status" value="1"/>
</dbReference>
<feature type="domain" description="PhoU" evidence="3">
    <location>
        <begin position="122"/>
        <end position="204"/>
    </location>
</feature>
<evidence type="ECO:0000313" key="5">
    <source>
        <dbReference type="Proteomes" id="UP001466331"/>
    </source>
</evidence>
<dbReference type="RefSeq" id="WP_420069719.1">
    <property type="nucleotide sequence ID" value="NZ_JBCHKQ010000003.1"/>
</dbReference>
<comment type="subunit">
    <text evidence="2">Homodimer.</text>
</comment>
<keyword evidence="5" id="KW-1185">Reference proteome</keyword>
<dbReference type="Proteomes" id="UP001466331">
    <property type="component" value="Unassembled WGS sequence"/>
</dbReference>
<dbReference type="SUPFAM" id="SSF109755">
    <property type="entry name" value="PhoU-like"/>
    <property type="match status" value="1"/>
</dbReference>
<keyword evidence="2" id="KW-0813">Transport</keyword>
<keyword evidence="2" id="KW-0592">Phosphate transport</keyword>
<dbReference type="PANTHER" id="PTHR42930:SF3">
    <property type="entry name" value="PHOSPHATE-SPECIFIC TRANSPORT SYSTEM ACCESSORY PROTEIN PHOU"/>
    <property type="match status" value="1"/>
</dbReference>
<comment type="caution">
    <text evidence="4">The sequence shown here is derived from an EMBL/GenBank/DDBJ whole genome shotgun (WGS) entry which is preliminary data.</text>
</comment>
<name>A0ABU9UC70_9SPIR</name>
<evidence type="ECO:0000259" key="3">
    <source>
        <dbReference type="Pfam" id="PF01895"/>
    </source>
</evidence>
<comment type="function">
    <text evidence="2">Plays a role in the regulation of phosphate uptake.</text>
</comment>
<dbReference type="InterPro" id="IPR038078">
    <property type="entry name" value="PhoU-like_sf"/>
</dbReference>
<dbReference type="InterPro" id="IPR026022">
    <property type="entry name" value="PhoU_dom"/>
</dbReference>
<organism evidence="4 5">
    <name type="scientific">Rarispira pelagica</name>
    <dbReference type="NCBI Taxonomy" id="3141764"/>
    <lineage>
        <taxon>Bacteria</taxon>
        <taxon>Pseudomonadati</taxon>
        <taxon>Spirochaetota</taxon>
        <taxon>Spirochaetia</taxon>
        <taxon>Winmispirales</taxon>
        <taxon>Winmispiraceae</taxon>
        <taxon>Rarispira</taxon>
    </lineage>
</organism>
<reference evidence="4 5" key="1">
    <citation type="submission" date="2024-03" db="EMBL/GenBank/DDBJ databases">
        <title>Ignisphaera cupida sp. nov., a hyperthermophilic hydrolytic archaeon from a hot spring of Kamchatka, and proposal of Ignisphaeraceae fam. nov.</title>
        <authorList>
            <person name="Podosokorskaya O.A."/>
            <person name="Elcheninov A.G."/>
            <person name="Maltseva A.I."/>
            <person name="Zayulina K.S."/>
            <person name="Novikov A."/>
            <person name="Merkel A.Y."/>
        </authorList>
    </citation>
    <scope>NUCLEOTIDE SEQUENCE [LARGE SCALE GENOMIC DNA]</scope>
    <source>
        <strain evidence="4 5">38H-sp</strain>
    </source>
</reference>
<dbReference type="EMBL" id="JBCHKQ010000003">
    <property type="protein sequence ID" value="MEM5948266.1"/>
    <property type="molecule type" value="Genomic_DNA"/>
</dbReference>
<feature type="domain" description="PhoU" evidence="3">
    <location>
        <begin position="18"/>
        <end position="103"/>
    </location>
</feature>
<comment type="subcellular location">
    <subcellularLocation>
        <location evidence="2">Cytoplasm</location>
    </subcellularLocation>
</comment>
<evidence type="ECO:0000256" key="2">
    <source>
        <dbReference type="PIRNR" id="PIRNR003107"/>
    </source>
</evidence>
<dbReference type="Gene3D" id="1.20.58.220">
    <property type="entry name" value="Phosphate transport system protein phou homolog 2, domain 2"/>
    <property type="match status" value="1"/>
</dbReference>
<dbReference type="PIRSF" id="PIRSF003107">
    <property type="entry name" value="PhoU"/>
    <property type="match status" value="1"/>
</dbReference>
<sequence>MVNKLEEEIVILRDNIFKMGLEVEEALKLALAALKEKNTAACDSVFEHEERINRMQVELEDFCAQLLASYTPVASDLREILTSFKLISNIERIGDHAVHFAKALIRLNNKELLDEFGQFFYMLEVGIDMLDTALKAYVEQDANLARETASRDEKIDTMHNELLSHLFELIKKNPELAQDFTSLLFLNRFMERLGDHVTNICEWVVYSVTNRHEDLN</sequence>
<dbReference type="NCBIfam" id="TIGR02135">
    <property type="entry name" value="phoU_full"/>
    <property type="match status" value="1"/>
</dbReference>
<evidence type="ECO:0000256" key="1">
    <source>
        <dbReference type="ARBA" id="ARBA00008107"/>
    </source>
</evidence>
<proteinExistence type="inferred from homology"/>
<evidence type="ECO:0000313" key="4">
    <source>
        <dbReference type="EMBL" id="MEM5948266.1"/>
    </source>
</evidence>
<accession>A0ABU9UC70</accession>